<feature type="compositionally biased region" description="Low complexity" evidence="1">
    <location>
        <begin position="36"/>
        <end position="48"/>
    </location>
</feature>
<evidence type="ECO:0008006" key="4">
    <source>
        <dbReference type="Google" id="ProtNLM"/>
    </source>
</evidence>
<evidence type="ECO:0000313" key="3">
    <source>
        <dbReference type="Proteomes" id="UP000655443"/>
    </source>
</evidence>
<evidence type="ECO:0000256" key="1">
    <source>
        <dbReference type="SAM" id="MobiDB-lite"/>
    </source>
</evidence>
<keyword evidence="3" id="KW-1185">Reference proteome</keyword>
<dbReference type="RefSeq" id="WP_189958232.1">
    <property type="nucleotide sequence ID" value="NZ_BMVG01000035.1"/>
</dbReference>
<organism evidence="2 3">
    <name type="scientific">Streptomyces alanosinicus</name>
    <dbReference type="NCBI Taxonomy" id="68171"/>
    <lineage>
        <taxon>Bacteria</taxon>
        <taxon>Bacillati</taxon>
        <taxon>Actinomycetota</taxon>
        <taxon>Actinomycetes</taxon>
        <taxon>Kitasatosporales</taxon>
        <taxon>Streptomycetaceae</taxon>
        <taxon>Streptomyces</taxon>
    </lineage>
</organism>
<proteinExistence type="predicted"/>
<dbReference type="GO" id="GO:0004658">
    <property type="term" value="F:propionyl-CoA carboxylase activity"/>
    <property type="evidence" value="ECO:0007669"/>
    <property type="project" value="InterPro"/>
</dbReference>
<accession>A0A918YQ86</accession>
<reference evidence="2" key="2">
    <citation type="submission" date="2020-09" db="EMBL/GenBank/DDBJ databases">
        <authorList>
            <person name="Sun Q."/>
            <person name="Ohkuma M."/>
        </authorList>
    </citation>
    <scope>NUCLEOTIDE SEQUENCE</scope>
    <source>
        <strain evidence="2">JCM 4714</strain>
    </source>
</reference>
<dbReference type="GO" id="GO:0003989">
    <property type="term" value="F:acetyl-CoA carboxylase activity"/>
    <property type="evidence" value="ECO:0007669"/>
    <property type="project" value="InterPro"/>
</dbReference>
<dbReference type="Pfam" id="PF13822">
    <property type="entry name" value="ACC_epsilon"/>
    <property type="match status" value="1"/>
</dbReference>
<dbReference type="Proteomes" id="UP000655443">
    <property type="component" value="Unassembled WGS sequence"/>
</dbReference>
<gene>
    <name evidence="2" type="ORF">GCM10010339_76870</name>
</gene>
<dbReference type="InterPro" id="IPR032716">
    <property type="entry name" value="ACC_epsilon"/>
</dbReference>
<feature type="region of interest" description="Disordered" evidence="1">
    <location>
        <begin position="36"/>
        <end position="79"/>
    </location>
</feature>
<protein>
    <recommendedName>
        <fullName evidence="4">Acyl-CoA carboxylase subunit epsilon</fullName>
    </recommendedName>
</protein>
<reference evidence="2" key="1">
    <citation type="journal article" date="2014" name="Int. J. Syst. Evol. Microbiol.">
        <title>Complete genome sequence of Corynebacterium casei LMG S-19264T (=DSM 44701T), isolated from a smear-ripened cheese.</title>
        <authorList>
            <consortium name="US DOE Joint Genome Institute (JGI-PGF)"/>
            <person name="Walter F."/>
            <person name="Albersmeier A."/>
            <person name="Kalinowski J."/>
            <person name="Ruckert C."/>
        </authorList>
    </citation>
    <scope>NUCLEOTIDE SEQUENCE</scope>
    <source>
        <strain evidence="2">JCM 4714</strain>
    </source>
</reference>
<name>A0A918YQ86_9ACTN</name>
<sequence length="79" mass="8304">MNGPEEQRHVVRVVRGSADADELAAVVAVLHALAARDSAARDSAAADGPPAPRPRAAWSHHSRRPTARTWRAGPPGARA</sequence>
<dbReference type="AlphaFoldDB" id="A0A918YQ86"/>
<evidence type="ECO:0000313" key="2">
    <source>
        <dbReference type="EMBL" id="GHE12659.1"/>
    </source>
</evidence>
<dbReference type="EMBL" id="BMVG01000035">
    <property type="protein sequence ID" value="GHE12659.1"/>
    <property type="molecule type" value="Genomic_DNA"/>
</dbReference>
<comment type="caution">
    <text evidence="2">The sequence shown here is derived from an EMBL/GenBank/DDBJ whole genome shotgun (WGS) entry which is preliminary data.</text>
</comment>